<dbReference type="SUPFAM" id="SSF55797">
    <property type="entry name" value="PR-1-like"/>
    <property type="match status" value="1"/>
</dbReference>
<evidence type="ECO:0000313" key="2">
    <source>
        <dbReference type="EMBL" id="VDN54045.1"/>
    </source>
</evidence>
<gene>
    <name evidence="2" type="ORF">DME_LOCUS4018</name>
</gene>
<dbReference type="InterPro" id="IPR035940">
    <property type="entry name" value="CAP_sf"/>
</dbReference>
<dbReference type="Gene3D" id="3.40.33.10">
    <property type="entry name" value="CAP"/>
    <property type="match status" value="1"/>
</dbReference>
<dbReference type="CDD" id="cd05380">
    <property type="entry name" value="CAP_euk"/>
    <property type="match status" value="1"/>
</dbReference>
<evidence type="ECO:0000313" key="3">
    <source>
        <dbReference type="Proteomes" id="UP000038040"/>
    </source>
</evidence>
<feature type="domain" description="SCP" evidence="1">
    <location>
        <begin position="156"/>
        <end position="326"/>
    </location>
</feature>
<dbReference type="Proteomes" id="UP000038040">
    <property type="component" value="Unplaced"/>
</dbReference>
<dbReference type="InterPro" id="IPR014044">
    <property type="entry name" value="CAP_dom"/>
</dbReference>
<protein>
    <submittedName>
        <fullName evidence="5">SCP domain-containing protein</fullName>
    </submittedName>
</protein>
<reference evidence="5" key="1">
    <citation type="submission" date="2017-02" db="UniProtKB">
        <authorList>
            <consortium name="WormBaseParasite"/>
        </authorList>
    </citation>
    <scope>IDENTIFICATION</scope>
</reference>
<evidence type="ECO:0000313" key="4">
    <source>
        <dbReference type="Proteomes" id="UP000274756"/>
    </source>
</evidence>
<name>A0A0N4URB8_DRAME</name>
<dbReference type="OrthoDB" id="5876828at2759"/>
<reference evidence="2 4" key="2">
    <citation type="submission" date="2018-11" db="EMBL/GenBank/DDBJ databases">
        <authorList>
            <consortium name="Pathogen Informatics"/>
        </authorList>
    </citation>
    <scope>NUCLEOTIDE SEQUENCE [LARGE SCALE GENOMIC DNA]</scope>
</reference>
<evidence type="ECO:0000313" key="5">
    <source>
        <dbReference type="WBParaSite" id="DME_0001059301-mRNA-1"/>
    </source>
</evidence>
<dbReference type="PANTHER" id="PTHR10334">
    <property type="entry name" value="CYSTEINE-RICH SECRETORY PROTEIN-RELATED"/>
    <property type="match status" value="1"/>
</dbReference>
<dbReference type="Pfam" id="PF00188">
    <property type="entry name" value="CAP"/>
    <property type="match status" value="1"/>
</dbReference>
<evidence type="ECO:0000259" key="1">
    <source>
        <dbReference type="SMART" id="SM00198"/>
    </source>
</evidence>
<dbReference type="EMBL" id="UYYG01000249">
    <property type="protein sequence ID" value="VDN54045.1"/>
    <property type="molecule type" value="Genomic_DNA"/>
</dbReference>
<organism evidence="3 5">
    <name type="scientific">Dracunculus medinensis</name>
    <name type="common">Guinea worm</name>
    <dbReference type="NCBI Taxonomy" id="318479"/>
    <lineage>
        <taxon>Eukaryota</taxon>
        <taxon>Metazoa</taxon>
        <taxon>Ecdysozoa</taxon>
        <taxon>Nematoda</taxon>
        <taxon>Chromadorea</taxon>
        <taxon>Rhabditida</taxon>
        <taxon>Spirurina</taxon>
        <taxon>Dracunculoidea</taxon>
        <taxon>Dracunculidae</taxon>
        <taxon>Dracunculus</taxon>
    </lineage>
</organism>
<dbReference type="STRING" id="318479.A0A0N4URB8"/>
<dbReference type="SMART" id="SM00198">
    <property type="entry name" value="SCP"/>
    <property type="match status" value="1"/>
</dbReference>
<dbReference type="Proteomes" id="UP000274756">
    <property type="component" value="Unassembled WGS sequence"/>
</dbReference>
<sequence length="386" mass="43754">MGAIFVTAAVLYLVYMGTVMILISTEQRPLPVPNCNTRNEGARERGILFAQERKRQLSMNADISEDSLMEEWQYAAEVGCSQIFCRIADGDNKGMLVKLAACFYKLRSPLVGFAGEKSTISSTTTTAPTIFASTELTITPFALSFTECLDSVISTNTKDKIINRYNWFRKLIKYAISEAGGIISDQTDDFGFKWNCFLELSATQSARQCNFTHSKEPSPLGESRKILLRSDRQKIFWETRKLSPNESLVLEAVDSWWSSGSWSNHFSYFEHLSPHELSENYDFFTQLVNMETTYIGCGIGYCPAHHIGLNMHAIVCQYFPGIQRNSSKFIELWRVLRTYEEQILYDNDHSSGDMAANVEKCAQIDDNLFGLLGRETIVQPRNDLRG</sequence>
<dbReference type="WBParaSite" id="DME_0001059301-mRNA-1">
    <property type="protein sequence ID" value="DME_0001059301-mRNA-1"/>
    <property type="gene ID" value="DME_0001059301"/>
</dbReference>
<proteinExistence type="predicted"/>
<keyword evidence="4" id="KW-1185">Reference proteome</keyword>
<accession>A0A0N4URB8</accession>
<dbReference type="AlphaFoldDB" id="A0A0N4URB8"/>
<dbReference type="InterPro" id="IPR001283">
    <property type="entry name" value="CRISP-related"/>
</dbReference>